<dbReference type="Pfam" id="PF04402">
    <property type="entry name" value="SIMPL"/>
    <property type="match status" value="1"/>
</dbReference>
<dbReference type="EMBL" id="QYSE01000001">
    <property type="protein sequence ID" value="RJF37325.1"/>
    <property type="molecule type" value="Genomic_DNA"/>
</dbReference>
<name>A0A3A3EMB3_9GAMM</name>
<evidence type="ECO:0000313" key="2">
    <source>
        <dbReference type="EMBL" id="RJF37325.1"/>
    </source>
</evidence>
<dbReference type="InterPro" id="IPR052022">
    <property type="entry name" value="26kDa_periplasmic_antigen"/>
</dbReference>
<accession>A0A3A3EMB3</accession>
<evidence type="ECO:0000256" key="1">
    <source>
        <dbReference type="SAM" id="SignalP"/>
    </source>
</evidence>
<dbReference type="PANTHER" id="PTHR34387">
    <property type="entry name" value="SLR1258 PROTEIN"/>
    <property type="match status" value="1"/>
</dbReference>
<organism evidence="2 3">
    <name type="scientific">Pseudoalteromonas gelatinilytica</name>
    <dbReference type="NCBI Taxonomy" id="1703256"/>
    <lineage>
        <taxon>Bacteria</taxon>
        <taxon>Pseudomonadati</taxon>
        <taxon>Pseudomonadota</taxon>
        <taxon>Gammaproteobacteria</taxon>
        <taxon>Alteromonadales</taxon>
        <taxon>Pseudoalteromonadaceae</taxon>
        <taxon>Pseudoalteromonas</taxon>
    </lineage>
</organism>
<dbReference type="RefSeq" id="WP_119852122.1">
    <property type="nucleotide sequence ID" value="NZ_QYSE01000001.1"/>
</dbReference>
<keyword evidence="1" id="KW-0732">Signal</keyword>
<dbReference type="PANTHER" id="PTHR34387:SF1">
    <property type="entry name" value="PERIPLASMIC IMMUNOGENIC PROTEIN"/>
    <property type="match status" value="1"/>
</dbReference>
<dbReference type="Proteomes" id="UP000265938">
    <property type="component" value="Unassembled WGS sequence"/>
</dbReference>
<comment type="caution">
    <text evidence="2">The sequence shown here is derived from an EMBL/GenBank/DDBJ whole genome shotgun (WGS) entry which is preliminary data.</text>
</comment>
<proteinExistence type="predicted"/>
<dbReference type="InterPro" id="IPR007497">
    <property type="entry name" value="SIMPL/DUF541"/>
</dbReference>
<dbReference type="GO" id="GO:0006974">
    <property type="term" value="P:DNA damage response"/>
    <property type="evidence" value="ECO:0007669"/>
    <property type="project" value="TreeGrafter"/>
</dbReference>
<dbReference type="Gene3D" id="3.30.70.2970">
    <property type="entry name" value="Protein of unknown function (DUF541), domain 2"/>
    <property type="match status" value="1"/>
</dbReference>
<feature type="signal peptide" evidence="1">
    <location>
        <begin position="1"/>
        <end position="18"/>
    </location>
</feature>
<protein>
    <submittedName>
        <fullName evidence="2">DUF541 domain-containing protein</fullName>
    </submittedName>
</protein>
<dbReference type="Gene3D" id="3.30.110.170">
    <property type="entry name" value="Protein of unknown function (DUF541), domain 1"/>
    <property type="match status" value="1"/>
</dbReference>
<sequence>MMLKSLLLLVLCTSSAMAATSLPDNRHIVVKGEAVVRTAPDRADITLEFETVKAESVQAKQQVDAQVNELLAGLYKFSVDEKSISAGRIFVEPNMRYDENDNQVKDGFRATRKVKVSLKKLSLLDGFLNFALKVGVNQIDQIQLLSTKASDYEQAALDKAVANAKQQGSRLASAFEAKLGRVYSIQSQEVGSHFGYGSNSNIERIMVTGSRINTVPEGKYLQESITFRASVNVVFDLMVE</sequence>
<dbReference type="AlphaFoldDB" id="A0A3A3EMB3"/>
<reference evidence="2 3" key="1">
    <citation type="submission" date="2018-09" db="EMBL/GenBank/DDBJ databases">
        <title>Identification of marine bacteria producing industrial enzymes.</title>
        <authorList>
            <person name="Cheng T.H."/>
            <person name="Saidin J."/>
            <person name="Muhd D.D."/>
            <person name="Isa M.N.M."/>
            <person name="Bakar M.F.A."/>
            <person name="Ismail N."/>
        </authorList>
    </citation>
    <scope>NUCLEOTIDE SEQUENCE [LARGE SCALE GENOMIC DNA]</scope>
    <source>
        <strain evidence="2 3">MNAD 1.6</strain>
    </source>
</reference>
<feature type="chain" id="PRO_5017208857" evidence="1">
    <location>
        <begin position="19"/>
        <end position="240"/>
    </location>
</feature>
<gene>
    <name evidence="2" type="ORF">D4741_04405</name>
</gene>
<evidence type="ECO:0000313" key="3">
    <source>
        <dbReference type="Proteomes" id="UP000265938"/>
    </source>
</evidence>